<proteinExistence type="predicted"/>
<sequence>MERIQKTSHYLLAVFNILLIALPLWNLTQWIFIETKTIDIPDALNFFGMLEQTVKTPEGIVNLSQIERTSSLKIMGVMTGFFGVLPFFLGVLVLKSLFKNYQRGEIFSLQNAKHYRQLGWLFFLDALLVQPLSGMLLVLLATLSNAPGHRYISIHFGTPNLEALFCGLLVIVISWVMIEGYRLSENDKFTI</sequence>
<evidence type="ECO:0000313" key="3">
    <source>
        <dbReference type="Proteomes" id="UP001330434"/>
    </source>
</evidence>
<evidence type="ECO:0000313" key="2">
    <source>
        <dbReference type="EMBL" id="WVX66830.1"/>
    </source>
</evidence>
<feature type="transmembrane region" description="Helical" evidence="1">
    <location>
        <begin position="74"/>
        <end position="98"/>
    </location>
</feature>
<keyword evidence="1" id="KW-0472">Membrane</keyword>
<keyword evidence="3" id="KW-1185">Reference proteome</keyword>
<organism evidence="2 3">
    <name type="scientific">Candidatus Bealeia paramacronuclearis</name>
    <dbReference type="NCBI Taxonomy" id="1921001"/>
    <lineage>
        <taxon>Bacteria</taxon>
        <taxon>Pseudomonadati</taxon>
        <taxon>Pseudomonadota</taxon>
        <taxon>Alphaproteobacteria</taxon>
        <taxon>Holosporales</taxon>
        <taxon>Holosporaceae</taxon>
        <taxon>Candidatus Bealeia</taxon>
    </lineage>
</organism>
<name>A0ABZ2C519_9PROT</name>
<dbReference type="EMBL" id="CP133270">
    <property type="protein sequence ID" value="WVX66830.1"/>
    <property type="molecule type" value="Genomic_DNA"/>
</dbReference>
<protein>
    <submittedName>
        <fullName evidence="2">DUF2975 domain-containing protein</fullName>
    </submittedName>
</protein>
<dbReference type="RefSeq" id="WP_331255651.1">
    <property type="nucleotide sequence ID" value="NZ_CP133270.1"/>
</dbReference>
<dbReference type="InterPro" id="IPR021354">
    <property type="entry name" value="DUF2975"/>
</dbReference>
<feature type="transmembrane region" description="Helical" evidence="1">
    <location>
        <begin position="12"/>
        <end position="33"/>
    </location>
</feature>
<accession>A0ABZ2C519</accession>
<dbReference type="Proteomes" id="UP001330434">
    <property type="component" value="Chromosome"/>
</dbReference>
<feature type="transmembrane region" description="Helical" evidence="1">
    <location>
        <begin position="161"/>
        <end position="178"/>
    </location>
</feature>
<keyword evidence="1" id="KW-1133">Transmembrane helix</keyword>
<gene>
    <name evidence="2" type="ORF">Bealeia1_01017</name>
</gene>
<evidence type="ECO:0000256" key="1">
    <source>
        <dbReference type="SAM" id="Phobius"/>
    </source>
</evidence>
<keyword evidence="1" id="KW-0812">Transmembrane</keyword>
<reference evidence="2 3" key="1">
    <citation type="journal article" date="2024" name="Environ. Microbiol.">
        <title>Novel evolutionary insights on the interactions of the Holosporales (Alphaproteobacteria) with eukaryotic hosts from comparative genomics.</title>
        <authorList>
            <person name="Giovannini M."/>
            <person name="Petroni G."/>
            <person name="Castelli M."/>
        </authorList>
    </citation>
    <scope>NUCLEOTIDE SEQUENCE [LARGE SCALE GENOMIC DNA]</scope>
    <source>
        <strain evidence="2 3">US_Bl 15I1</strain>
    </source>
</reference>
<feature type="transmembrane region" description="Helical" evidence="1">
    <location>
        <begin position="118"/>
        <end position="141"/>
    </location>
</feature>
<dbReference type="Pfam" id="PF11188">
    <property type="entry name" value="DUF2975"/>
    <property type="match status" value="1"/>
</dbReference>